<proteinExistence type="predicted"/>
<dbReference type="Proteomes" id="UP001143856">
    <property type="component" value="Unassembled WGS sequence"/>
</dbReference>
<name>A0ACC1P2U1_9PEZI</name>
<comment type="caution">
    <text evidence="1">The sequence shown here is derived from an EMBL/GenBank/DDBJ whole genome shotgun (WGS) entry which is preliminary data.</text>
</comment>
<evidence type="ECO:0000313" key="1">
    <source>
        <dbReference type="EMBL" id="KAJ2985463.1"/>
    </source>
</evidence>
<gene>
    <name evidence="1" type="ORF">NUW58_g5516</name>
</gene>
<sequence length="987" mass="111397">MSRVRPPAVDERVRPQPTLSVSTSRTSASVPLAAYEARNPNTIAQGSVQNSPQQPTLSTTRDPHIKPDLWGDAKATLSDDEQKYINRAADNASMSVPRIVEKMVLLAMEKRQQCANSKWKTFRLSGHEISLSDLANNAIEWLNKFKGIGDIIVQYDPVHATLPWAAARLLLQATIVTKEQMAACLIVVEKVTRIIHRCQVYEATYNRETVGHAVVGNLESALVKLYASVLRGVVQTDEFLSKPTLAKSLYSVSHPTSSASLLASLENGENEVEKEIAACAALRKASVDKDFDVKLCGLLELKEPILRTDENVKKVLQQLDEEELTRILQWISHIEYRTHHNTVKELRTKDTCDWLLGRPELGQWGGATSTMTLWLQGFPGSGKTFLTSRAIEKIEALIIRRKSAEGFAFFYCNRNEGDRRNALVILRSYVRQLSTTPHRPDFIYSQLKQLYTSCEREGSGWTLGLCQEYLIRLFELYPSTVLVLDALDECEPEEREILLDFFDSIPSKTSKPVKIFISSRPEGDIRQRLTHLPSIEIQATDNENDIAKLVKQSIERNGRWSDTLRKNELLKDEIVHTLLDQSKGMFQWAALQINQLLNLRTEPEIKNRLGKLPKGLKAAYDEIFANIENLTEPAKTLSHRTLQWIMCAYEPLSSKALLPAIRVDPEKGLLESFEPTEADLLDWCANLIRIDSQQNPPVWRVSHLSVVEYLETRWALLEAHCFVAKASLVLLHETYGQHEQGSKSGDIFDPRHPLQVYVGSEWIRHTQTQERRDVSVDPKLAYLLKTFLGSLGTSSVQYRNWHRQFFDDNRWLHSTYGKTFIDHEETSPSTSPIFLACRCSFYTLIRDWWDSIPVGLLLQLADEMTICPLALAAAADCTPLCIKLCEAGIPVNKPDKYHGSALAVAASWKGSIEIVQLLLDKGADINMLPWCETYGSPEIVQLLIDNGAIIPDQGLIEYDLIVPDQGPRSISEWSEDGTTDTWSTISV</sequence>
<organism evidence="1 2">
    <name type="scientific">Xylaria curta</name>
    <dbReference type="NCBI Taxonomy" id="42375"/>
    <lineage>
        <taxon>Eukaryota</taxon>
        <taxon>Fungi</taxon>
        <taxon>Dikarya</taxon>
        <taxon>Ascomycota</taxon>
        <taxon>Pezizomycotina</taxon>
        <taxon>Sordariomycetes</taxon>
        <taxon>Xylariomycetidae</taxon>
        <taxon>Xylariales</taxon>
        <taxon>Xylariaceae</taxon>
        <taxon>Xylaria</taxon>
    </lineage>
</organism>
<reference evidence="1" key="1">
    <citation type="submission" date="2022-10" db="EMBL/GenBank/DDBJ databases">
        <title>Genome Sequence of Xylaria curta.</title>
        <authorList>
            <person name="Buettner E."/>
        </authorList>
    </citation>
    <scope>NUCLEOTIDE SEQUENCE</scope>
    <source>
        <strain evidence="1">Babe10</strain>
    </source>
</reference>
<dbReference type="EMBL" id="JAPDGR010001099">
    <property type="protein sequence ID" value="KAJ2985463.1"/>
    <property type="molecule type" value="Genomic_DNA"/>
</dbReference>
<keyword evidence="2" id="KW-1185">Reference proteome</keyword>
<protein>
    <submittedName>
        <fullName evidence="1">Uncharacterized protein</fullName>
    </submittedName>
</protein>
<accession>A0ACC1P2U1</accession>
<evidence type="ECO:0000313" key="2">
    <source>
        <dbReference type="Proteomes" id="UP001143856"/>
    </source>
</evidence>